<dbReference type="EMBL" id="JXJN01012164">
    <property type="status" value="NOT_ANNOTATED_CDS"/>
    <property type="molecule type" value="Genomic_DNA"/>
</dbReference>
<dbReference type="Proteomes" id="UP000092460">
    <property type="component" value="Unassembled WGS sequence"/>
</dbReference>
<evidence type="ECO:0000313" key="1">
    <source>
        <dbReference type="EnsemblMetazoa" id="GPPI026061-PA"/>
    </source>
</evidence>
<accession>A0A1B0BCY1</accession>
<dbReference type="EMBL" id="JXJN01012163">
    <property type="status" value="NOT_ANNOTATED_CDS"/>
    <property type="molecule type" value="Genomic_DNA"/>
</dbReference>
<protein>
    <submittedName>
        <fullName evidence="1">Uncharacterized protein</fullName>
    </submittedName>
</protein>
<name>A0A1B0BCY1_9MUSC</name>
<keyword evidence="2" id="KW-1185">Reference proteome</keyword>
<sequence>MLSAICNWMFKVYSNEISKPYSNNSLLVKKEILDNITKPLPPFVLFKIIIIMELAVGKKRAQFRRVKV</sequence>
<dbReference type="AlphaFoldDB" id="A0A1B0BCY1"/>
<evidence type="ECO:0000313" key="2">
    <source>
        <dbReference type="Proteomes" id="UP000092460"/>
    </source>
</evidence>
<reference evidence="2" key="1">
    <citation type="submission" date="2015-01" db="EMBL/GenBank/DDBJ databases">
        <authorList>
            <person name="Aksoy S."/>
            <person name="Warren W."/>
            <person name="Wilson R.K."/>
        </authorList>
    </citation>
    <scope>NUCLEOTIDE SEQUENCE [LARGE SCALE GENOMIC DNA]</scope>
    <source>
        <strain evidence="2">IAEA</strain>
    </source>
</reference>
<proteinExistence type="predicted"/>
<dbReference type="EMBL" id="JXJN01012162">
    <property type="status" value="NOT_ANNOTATED_CDS"/>
    <property type="molecule type" value="Genomic_DNA"/>
</dbReference>
<dbReference type="EnsemblMetazoa" id="GPPI026061-RA">
    <property type="protein sequence ID" value="GPPI026061-PA"/>
    <property type="gene ID" value="GPPI026061"/>
</dbReference>
<dbReference type="VEuPathDB" id="VectorBase:GPPI026061"/>
<organism evidence="1 2">
    <name type="scientific">Glossina palpalis gambiensis</name>
    <dbReference type="NCBI Taxonomy" id="67801"/>
    <lineage>
        <taxon>Eukaryota</taxon>
        <taxon>Metazoa</taxon>
        <taxon>Ecdysozoa</taxon>
        <taxon>Arthropoda</taxon>
        <taxon>Hexapoda</taxon>
        <taxon>Insecta</taxon>
        <taxon>Pterygota</taxon>
        <taxon>Neoptera</taxon>
        <taxon>Endopterygota</taxon>
        <taxon>Diptera</taxon>
        <taxon>Brachycera</taxon>
        <taxon>Muscomorpha</taxon>
        <taxon>Hippoboscoidea</taxon>
        <taxon>Glossinidae</taxon>
        <taxon>Glossina</taxon>
    </lineage>
</organism>
<reference evidence="1" key="2">
    <citation type="submission" date="2020-05" db="UniProtKB">
        <authorList>
            <consortium name="EnsemblMetazoa"/>
        </authorList>
    </citation>
    <scope>IDENTIFICATION</scope>
    <source>
        <strain evidence="1">IAEA</strain>
    </source>
</reference>